<dbReference type="Proteomes" id="UP001150217">
    <property type="component" value="Unassembled WGS sequence"/>
</dbReference>
<organism evidence="2 3">
    <name type="scientific">Lentinula lateritia</name>
    <dbReference type="NCBI Taxonomy" id="40482"/>
    <lineage>
        <taxon>Eukaryota</taxon>
        <taxon>Fungi</taxon>
        <taxon>Dikarya</taxon>
        <taxon>Basidiomycota</taxon>
        <taxon>Agaricomycotina</taxon>
        <taxon>Agaricomycetes</taxon>
        <taxon>Agaricomycetidae</taxon>
        <taxon>Agaricales</taxon>
        <taxon>Marasmiineae</taxon>
        <taxon>Omphalotaceae</taxon>
        <taxon>Lentinula</taxon>
    </lineage>
</organism>
<accession>A0ABQ8VBA7</accession>
<dbReference type="EMBL" id="JANVFT010000146">
    <property type="protein sequence ID" value="KAJ4464154.1"/>
    <property type="molecule type" value="Genomic_DNA"/>
</dbReference>
<name>A0ABQ8VBA7_9AGAR</name>
<evidence type="ECO:0000313" key="3">
    <source>
        <dbReference type="Proteomes" id="UP001150217"/>
    </source>
</evidence>
<dbReference type="EMBL" id="JANVFT010000051">
    <property type="protein sequence ID" value="KAJ4485101.1"/>
    <property type="molecule type" value="Genomic_DNA"/>
</dbReference>
<proteinExistence type="predicted"/>
<dbReference type="PANTHER" id="PTHR46579">
    <property type="entry name" value="F5/8 TYPE C DOMAIN-CONTAINING PROTEIN-RELATED"/>
    <property type="match status" value="1"/>
</dbReference>
<gene>
    <name evidence="2" type="ORF">C8R41DRAFT_768997</name>
    <name evidence="1" type="ORF">C8R41DRAFT_783104</name>
</gene>
<evidence type="ECO:0008006" key="4">
    <source>
        <dbReference type="Google" id="ProtNLM"/>
    </source>
</evidence>
<comment type="caution">
    <text evidence="2">The sequence shown here is derived from an EMBL/GenBank/DDBJ whole genome shotgun (WGS) entry which is preliminary data.</text>
</comment>
<reference evidence="2" key="1">
    <citation type="submission" date="2022-08" db="EMBL/GenBank/DDBJ databases">
        <title>A Global Phylogenomic Analysis of the Shiitake Genus Lentinula.</title>
        <authorList>
            <consortium name="DOE Joint Genome Institute"/>
            <person name="Sierra-Patev S."/>
            <person name="Min B."/>
            <person name="Naranjo-Ortiz M."/>
            <person name="Looney B."/>
            <person name="Konkel Z."/>
            <person name="Slot J.C."/>
            <person name="Sakamoto Y."/>
            <person name="Steenwyk J.L."/>
            <person name="Rokas A."/>
            <person name="Carro J."/>
            <person name="Camarero S."/>
            <person name="Ferreira P."/>
            <person name="Molpeceres G."/>
            <person name="Ruiz-Duenas F.J."/>
            <person name="Serrano A."/>
            <person name="Henrissat B."/>
            <person name="Drula E."/>
            <person name="Hughes K.W."/>
            <person name="Mata J.L."/>
            <person name="Ishikawa N.K."/>
            <person name="Vargas-Isla R."/>
            <person name="Ushijima S."/>
            <person name="Smith C.A."/>
            <person name="Ahrendt S."/>
            <person name="Andreopoulos W."/>
            <person name="He G."/>
            <person name="Labutti K."/>
            <person name="Lipzen A."/>
            <person name="Ng V."/>
            <person name="Riley R."/>
            <person name="Sandor L."/>
            <person name="Barry K."/>
            <person name="Martinez A.T."/>
            <person name="Xiao Y."/>
            <person name="Gibbons J.G."/>
            <person name="Terashima K."/>
            <person name="Grigoriev I.V."/>
            <person name="Hibbett D.S."/>
        </authorList>
    </citation>
    <scope>NUCLEOTIDE SEQUENCE</scope>
    <source>
        <strain evidence="2">RHP3577 ss4</strain>
    </source>
</reference>
<dbReference type="PANTHER" id="PTHR46579:SF1">
    <property type="entry name" value="F5_8 TYPE C DOMAIN-CONTAINING PROTEIN"/>
    <property type="match status" value="1"/>
</dbReference>
<sequence length="383" mass="44701">MTGKPSQHHINFTLRKLVKQLLPFWEGVFYVRTARYFLGRRVFIALIPAVCDTEGAHQLSGFASHSHTYFCRRCLLQIGDIHNLVPETWIMRDPAQHRQLALKWKEASTEEERQKIYDEFGIRWSELLELPYWDPVLFTIIDDMHFAQLGLFETHLRDVWQIDHEKSGGDGKPPSLSKPNLRTLKALCQDLGIHYNSGDSKRILAARILDYIWADMKRTILPTWIQSPPPNWGTPAQGKLSAEEYKIVCSISLVITLVRVWGYGTEDAQSRHFQMLLNYLDLVHAVHVLLLRETSQQSREYYVFHMQRYLETVLVLYPDFTLKPNHHFSLHVVTDLETMGPGHARSTPVFERINHSLQELNANQHLGDFCVLYHWRMFGDHSF</sequence>
<evidence type="ECO:0000313" key="2">
    <source>
        <dbReference type="EMBL" id="KAJ4485101.1"/>
    </source>
</evidence>
<keyword evidence="3" id="KW-1185">Reference proteome</keyword>
<protein>
    <recommendedName>
        <fullName evidence="4">SAP domain-containing protein</fullName>
    </recommendedName>
</protein>
<evidence type="ECO:0000313" key="1">
    <source>
        <dbReference type="EMBL" id="KAJ4464154.1"/>
    </source>
</evidence>